<gene>
    <name evidence="2" type="ORF">PUN50_24500</name>
</gene>
<evidence type="ECO:0000313" key="3">
    <source>
        <dbReference type="Proteomes" id="UP001219537"/>
    </source>
</evidence>
<reference evidence="2" key="1">
    <citation type="submission" date="2023-02" db="EMBL/GenBank/DDBJ databases">
        <title>Isolation, identification, and genome analysis of Vibrio campbellii in the Penaeus vannamei larvae stage.</title>
        <authorList>
            <person name="Huang T."/>
            <person name="Zhang B."/>
        </authorList>
    </citation>
    <scope>NUCLEOTIDE SEQUENCE</scope>
    <source>
        <strain evidence="2">20220413_1</strain>
    </source>
</reference>
<organism evidence="2 3">
    <name type="scientific">Vibrio campbellii</name>
    <dbReference type="NCBI Taxonomy" id="680"/>
    <lineage>
        <taxon>Bacteria</taxon>
        <taxon>Pseudomonadati</taxon>
        <taxon>Pseudomonadota</taxon>
        <taxon>Gammaproteobacteria</taxon>
        <taxon>Vibrionales</taxon>
        <taxon>Vibrionaceae</taxon>
        <taxon>Vibrio</taxon>
    </lineage>
</organism>
<feature type="chain" id="PRO_5042928491" evidence="1">
    <location>
        <begin position="28"/>
        <end position="189"/>
    </location>
</feature>
<evidence type="ECO:0000256" key="1">
    <source>
        <dbReference type="SAM" id="SignalP"/>
    </source>
</evidence>
<dbReference type="AlphaFoldDB" id="A0AAQ3B292"/>
<feature type="signal peptide" evidence="1">
    <location>
        <begin position="1"/>
        <end position="27"/>
    </location>
</feature>
<dbReference type="Proteomes" id="UP001219537">
    <property type="component" value="Chromosome 2"/>
</dbReference>
<dbReference type="EMBL" id="CP117989">
    <property type="protein sequence ID" value="WDG10532.1"/>
    <property type="molecule type" value="Genomic_DNA"/>
</dbReference>
<sequence length="189" mass="22087">MRQLTNVKRMMNKFKWILLLFPLPAYASIQCDHASWNDNLTQFNRLESNYNQYVETFNALLTEHKQRQLLSQTFSPHELTLLWRAQTNQRAFHNQLEASIQYQRELTDKANTLAKLSKESTWMANGWEKLADKCEISDEKANQISAEWYQTNASQLAKDYTQLATQYLGLAQLYAKEASALKYAQNVPQ</sequence>
<proteinExistence type="predicted"/>
<name>A0AAQ3B292_9VIBR</name>
<evidence type="ECO:0000313" key="2">
    <source>
        <dbReference type="EMBL" id="WDG10532.1"/>
    </source>
</evidence>
<protein>
    <submittedName>
        <fullName evidence="2">ATPase</fullName>
    </submittedName>
</protein>
<keyword evidence="1" id="KW-0732">Signal</keyword>
<accession>A0AAQ3B292</accession>